<organism evidence="2 3">
    <name type="scientific">Strongylus vulgaris</name>
    <name type="common">Blood worm</name>
    <dbReference type="NCBI Taxonomy" id="40348"/>
    <lineage>
        <taxon>Eukaryota</taxon>
        <taxon>Metazoa</taxon>
        <taxon>Ecdysozoa</taxon>
        <taxon>Nematoda</taxon>
        <taxon>Chromadorea</taxon>
        <taxon>Rhabditida</taxon>
        <taxon>Rhabditina</taxon>
        <taxon>Rhabditomorpha</taxon>
        <taxon>Strongyloidea</taxon>
        <taxon>Strongylidae</taxon>
        <taxon>Strongylus</taxon>
    </lineage>
</organism>
<accession>A0A3P7LYY1</accession>
<dbReference type="EMBL" id="UYYB01129387">
    <property type="protein sequence ID" value="VDM84338.1"/>
    <property type="molecule type" value="Genomic_DNA"/>
</dbReference>
<dbReference type="Proteomes" id="UP000270094">
    <property type="component" value="Unassembled WGS sequence"/>
</dbReference>
<reference evidence="2 3" key="1">
    <citation type="submission" date="2018-11" db="EMBL/GenBank/DDBJ databases">
        <authorList>
            <consortium name="Pathogen Informatics"/>
        </authorList>
    </citation>
    <scope>NUCLEOTIDE SEQUENCE [LARGE SCALE GENOMIC DNA]</scope>
</reference>
<keyword evidence="3" id="KW-1185">Reference proteome</keyword>
<sequence>MSDDEVSEKLAALQTNGEKKLSKKELRKLAKRADYEKEILAMGGKVDGQTANDIREDDDVTFSNPKQNDVIFSGERGIGSGAQLGGQFTVSQASQSITQKQQAENNMDIKVENFDIGAQGKLLFNKASLTIVYGRRYGLVGPNGSILLMGKTTLLK</sequence>
<evidence type="ECO:0000256" key="1">
    <source>
        <dbReference type="ARBA" id="ARBA00022737"/>
    </source>
</evidence>
<feature type="non-terminal residue" evidence="2">
    <location>
        <position position="156"/>
    </location>
</feature>
<gene>
    <name evidence="2" type="ORF">SVUK_LOCUS19336</name>
</gene>
<dbReference type="PANTHER" id="PTHR19211:SF14">
    <property type="entry name" value="ATP-BINDING CASSETTE SUB-FAMILY F MEMBER 1"/>
    <property type="match status" value="1"/>
</dbReference>
<evidence type="ECO:0000313" key="3">
    <source>
        <dbReference type="Proteomes" id="UP000270094"/>
    </source>
</evidence>
<protein>
    <submittedName>
        <fullName evidence="2">Uncharacterized protein</fullName>
    </submittedName>
</protein>
<dbReference type="OrthoDB" id="2110130at2759"/>
<dbReference type="InterPro" id="IPR027417">
    <property type="entry name" value="P-loop_NTPase"/>
</dbReference>
<dbReference type="InterPro" id="IPR050611">
    <property type="entry name" value="ABCF"/>
</dbReference>
<keyword evidence="1" id="KW-0677">Repeat</keyword>
<name>A0A3P7LYY1_STRVU</name>
<dbReference type="PANTHER" id="PTHR19211">
    <property type="entry name" value="ATP-BINDING TRANSPORT PROTEIN-RELATED"/>
    <property type="match status" value="1"/>
</dbReference>
<dbReference type="GO" id="GO:0005524">
    <property type="term" value="F:ATP binding"/>
    <property type="evidence" value="ECO:0007669"/>
    <property type="project" value="TreeGrafter"/>
</dbReference>
<evidence type="ECO:0000313" key="2">
    <source>
        <dbReference type="EMBL" id="VDM84338.1"/>
    </source>
</evidence>
<proteinExistence type="predicted"/>
<dbReference type="Gene3D" id="3.40.50.300">
    <property type="entry name" value="P-loop containing nucleotide triphosphate hydrolases"/>
    <property type="match status" value="1"/>
</dbReference>
<dbReference type="SUPFAM" id="SSF52540">
    <property type="entry name" value="P-loop containing nucleoside triphosphate hydrolases"/>
    <property type="match status" value="1"/>
</dbReference>
<dbReference type="AlphaFoldDB" id="A0A3P7LYY1"/>